<evidence type="ECO:0000313" key="1">
    <source>
        <dbReference type="EMBL" id="KUG04638.1"/>
    </source>
</evidence>
<organism evidence="1">
    <name type="scientific">hydrocarbon metagenome</name>
    <dbReference type="NCBI Taxonomy" id="938273"/>
    <lineage>
        <taxon>unclassified sequences</taxon>
        <taxon>metagenomes</taxon>
        <taxon>ecological metagenomes</taxon>
    </lineage>
</organism>
<name>A0A0W8E7M2_9ZZZZ</name>
<accession>A0A0W8E7M2</accession>
<dbReference type="GO" id="GO:0005886">
    <property type="term" value="C:plasma membrane"/>
    <property type="evidence" value="ECO:0007669"/>
    <property type="project" value="TreeGrafter"/>
</dbReference>
<dbReference type="GO" id="GO:0009306">
    <property type="term" value="P:protein secretion"/>
    <property type="evidence" value="ECO:0007669"/>
    <property type="project" value="InterPro"/>
</dbReference>
<keyword evidence="1" id="KW-0282">Flagellum</keyword>
<gene>
    <name evidence="1" type="ORF">ASZ90_017999</name>
</gene>
<protein>
    <submittedName>
        <fullName evidence="1">Flagellar biosynthesis protein flhb</fullName>
    </submittedName>
</protein>
<keyword evidence="1" id="KW-0969">Cilium</keyword>
<dbReference type="PANTHER" id="PTHR30531">
    <property type="entry name" value="FLAGELLAR BIOSYNTHETIC PROTEIN FLHB"/>
    <property type="match status" value="1"/>
</dbReference>
<comment type="caution">
    <text evidence="1">The sequence shown here is derived from an EMBL/GenBank/DDBJ whole genome shotgun (WGS) entry which is preliminary data.</text>
</comment>
<dbReference type="SUPFAM" id="SSF160544">
    <property type="entry name" value="EscU C-terminal domain-like"/>
    <property type="match status" value="1"/>
</dbReference>
<keyword evidence="1" id="KW-0966">Cell projection</keyword>
<dbReference type="AlphaFoldDB" id="A0A0W8E7M2"/>
<dbReference type="Pfam" id="PF01312">
    <property type="entry name" value="Bac_export_2"/>
    <property type="match status" value="1"/>
</dbReference>
<reference evidence="1" key="1">
    <citation type="journal article" date="2015" name="Proc. Natl. Acad. Sci. U.S.A.">
        <title>Networks of energetic and metabolic interactions define dynamics in microbial communities.</title>
        <authorList>
            <person name="Embree M."/>
            <person name="Liu J.K."/>
            <person name="Al-Bassam M.M."/>
            <person name="Zengler K."/>
        </authorList>
    </citation>
    <scope>NUCLEOTIDE SEQUENCE</scope>
</reference>
<dbReference type="EMBL" id="LNQE01001844">
    <property type="protein sequence ID" value="KUG04638.1"/>
    <property type="molecule type" value="Genomic_DNA"/>
</dbReference>
<dbReference type="InterPro" id="IPR006135">
    <property type="entry name" value="T3SS_substrate_exporter"/>
</dbReference>
<dbReference type="PRINTS" id="PR00950">
    <property type="entry name" value="TYPE3IMSPROT"/>
</dbReference>
<proteinExistence type="predicted"/>
<sequence length="88" mass="10059">MEDSRSHKAVALRYDQEKDAAPLVVAKGRGLIAERIKIIAEENDIPLRQDKSLADYLMALDLYEEIPAELYLVIAEILAFVYSMDKKY</sequence>
<dbReference type="InterPro" id="IPR029025">
    <property type="entry name" value="T3SS_substrate_exporter_C"/>
</dbReference>
<dbReference type="Gene3D" id="3.40.1690.10">
    <property type="entry name" value="secretion proteins EscU"/>
    <property type="match status" value="1"/>
</dbReference>
<dbReference type="PANTHER" id="PTHR30531:SF12">
    <property type="entry name" value="FLAGELLAR BIOSYNTHETIC PROTEIN FLHB"/>
    <property type="match status" value="1"/>
</dbReference>